<comment type="caution">
    <text evidence="1">The sequence shown here is derived from an EMBL/GenBank/DDBJ whole genome shotgun (WGS) entry which is preliminary data.</text>
</comment>
<dbReference type="EMBL" id="JBHMDY010000012">
    <property type="protein sequence ID" value="MFB9261033.1"/>
    <property type="molecule type" value="Genomic_DNA"/>
</dbReference>
<accession>A0ABV5JVG2</accession>
<evidence type="ECO:0000313" key="2">
    <source>
        <dbReference type="Proteomes" id="UP001589700"/>
    </source>
</evidence>
<reference evidence="1 2" key="1">
    <citation type="submission" date="2024-09" db="EMBL/GenBank/DDBJ databases">
        <authorList>
            <person name="Sun Q."/>
            <person name="Mori K."/>
        </authorList>
    </citation>
    <scope>NUCLEOTIDE SEQUENCE [LARGE SCALE GENOMIC DNA]</scope>
    <source>
        <strain evidence="1 2">CCM 7659</strain>
    </source>
</reference>
<dbReference type="Proteomes" id="UP001589700">
    <property type="component" value="Unassembled WGS sequence"/>
</dbReference>
<protein>
    <submittedName>
        <fullName evidence="1">Uncharacterized protein</fullName>
    </submittedName>
</protein>
<keyword evidence="2" id="KW-1185">Reference proteome</keyword>
<organism evidence="1 2">
    <name type="scientific">Dietzia aerolata</name>
    <dbReference type="NCBI Taxonomy" id="595984"/>
    <lineage>
        <taxon>Bacteria</taxon>
        <taxon>Bacillati</taxon>
        <taxon>Actinomycetota</taxon>
        <taxon>Actinomycetes</taxon>
        <taxon>Mycobacteriales</taxon>
        <taxon>Dietziaceae</taxon>
        <taxon>Dietzia</taxon>
    </lineage>
</organism>
<name>A0ABV5JVG2_9ACTN</name>
<sequence length="192" mass="21047">MGNSTTIEGDLTIPTTAINAWAEANDLDPAVVDAKTELYSALFVRCSENVDPEDAIHEIKATDDEVTVNLYGDWASGVFDDLLRELAGYGVRGRITFPEEHWGYDLENNAVTCIEAELMWPDEEAMLITVDAPSLGTHQAIYTQERPGRRGMATLLERWLGQKSTACDLDEVLAELVAAGATVTRTTVPFNP</sequence>
<evidence type="ECO:0000313" key="1">
    <source>
        <dbReference type="EMBL" id="MFB9261033.1"/>
    </source>
</evidence>
<proteinExistence type="predicted"/>
<dbReference type="RefSeq" id="WP_182631929.1">
    <property type="nucleotide sequence ID" value="NZ_JAALDM010000100.1"/>
</dbReference>
<gene>
    <name evidence="1" type="ORF">ACFFVD_14630</name>
</gene>